<dbReference type="EMBL" id="JBEYRS010000004">
    <property type="protein sequence ID" value="MEW2362601.1"/>
    <property type="molecule type" value="Genomic_DNA"/>
</dbReference>
<organism evidence="2 3">
    <name type="scientific">Streptomyces huasconensis</name>
    <dbReference type="NCBI Taxonomy" id="1854574"/>
    <lineage>
        <taxon>Bacteria</taxon>
        <taxon>Bacillati</taxon>
        <taxon>Actinomycetota</taxon>
        <taxon>Actinomycetes</taxon>
        <taxon>Kitasatosporales</taxon>
        <taxon>Streptomycetaceae</taxon>
        <taxon>Streptomyces</taxon>
    </lineage>
</organism>
<evidence type="ECO:0000259" key="1">
    <source>
        <dbReference type="PROSITE" id="PS50075"/>
    </source>
</evidence>
<accession>A0ABV3LUC4</accession>
<name>A0ABV3LUC4_9ACTN</name>
<evidence type="ECO:0000313" key="2">
    <source>
        <dbReference type="EMBL" id="MEW2362601.1"/>
    </source>
</evidence>
<proteinExistence type="predicted"/>
<evidence type="ECO:0000313" key="3">
    <source>
        <dbReference type="Proteomes" id="UP001553843"/>
    </source>
</evidence>
<dbReference type="Gene3D" id="1.10.1200.10">
    <property type="entry name" value="ACP-like"/>
    <property type="match status" value="1"/>
</dbReference>
<gene>
    <name evidence="2" type="ORF">AB0887_11680</name>
</gene>
<dbReference type="RefSeq" id="WP_230901827.1">
    <property type="nucleotide sequence ID" value="NZ_CP086119.1"/>
</dbReference>
<dbReference type="SUPFAM" id="SSF47336">
    <property type="entry name" value="ACP-like"/>
    <property type="match status" value="1"/>
</dbReference>
<dbReference type="InterPro" id="IPR036736">
    <property type="entry name" value="ACP-like_sf"/>
</dbReference>
<feature type="domain" description="Carrier" evidence="1">
    <location>
        <begin position="21"/>
        <end position="95"/>
    </location>
</feature>
<keyword evidence="3" id="KW-1185">Reference proteome</keyword>
<dbReference type="PROSITE" id="PS50075">
    <property type="entry name" value="CARRIER"/>
    <property type="match status" value="1"/>
</dbReference>
<reference evidence="2 3" key="1">
    <citation type="submission" date="2024-06" db="EMBL/GenBank/DDBJ databases">
        <title>The Natural Products Discovery Center: Release of the First 8490 Sequenced Strains for Exploring Actinobacteria Biosynthetic Diversity.</title>
        <authorList>
            <person name="Kalkreuter E."/>
            <person name="Kautsar S.A."/>
            <person name="Yang D."/>
            <person name="Bader C.D."/>
            <person name="Teijaro C.N."/>
            <person name="Fluegel L."/>
            <person name="Davis C.M."/>
            <person name="Simpson J.R."/>
            <person name="Lauterbach L."/>
            <person name="Steele A.D."/>
            <person name="Gui C."/>
            <person name="Meng S."/>
            <person name="Li G."/>
            <person name="Viehrig K."/>
            <person name="Ye F."/>
            <person name="Su P."/>
            <person name="Kiefer A.F."/>
            <person name="Nichols A."/>
            <person name="Cepeda A.J."/>
            <person name="Yan W."/>
            <person name="Fan B."/>
            <person name="Jiang Y."/>
            <person name="Adhikari A."/>
            <person name="Zheng C.-J."/>
            <person name="Schuster L."/>
            <person name="Cowan T.M."/>
            <person name="Smanski M.J."/>
            <person name="Chevrette M.G."/>
            <person name="De Carvalho L.P.S."/>
            <person name="Shen B."/>
        </authorList>
    </citation>
    <scope>NUCLEOTIDE SEQUENCE [LARGE SCALE GENOMIC DNA]</scope>
    <source>
        <strain evidence="2 3">NPDC047833</strain>
    </source>
</reference>
<protein>
    <submittedName>
        <fullName evidence="2">Acyl carrier protein</fullName>
    </submittedName>
</protein>
<dbReference type="Pfam" id="PF00550">
    <property type="entry name" value="PP-binding"/>
    <property type="match status" value="1"/>
</dbReference>
<sequence length="95" mass="10217">MGVGEVETAAVDPAVDPALNSVVDDVENRLIAIVGDRLNVRCTPADNFFALGGGSLDALHVLATIREEFGVRIRLRAFFRAGTIRDLRHLMGDVA</sequence>
<comment type="caution">
    <text evidence="2">The sequence shown here is derived from an EMBL/GenBank/DDBJ whole genome shotgun (WGS) entry which is preliminary data.</text>
</comment>
<dbReference type="InterPro" id="IPR009081">
    <property type="entry name" value="PP-bd_ACP"/>
</dbReference>
<dbReference type="Proteomes" id="UP001553843">
    <property type="component" value="Unassembled WGS sequence"/>
</dbReference>